<evidence type="ECO:0000259" key="2">
    <source>
        <dbReference type="Pfam" id="PF14479"/>
    </source>
</evidence>
<feature type="compositionally biased region" description="Polar residues" evidence="1">
    <location>
        <begin position="306"/>
        <end position="318"/>
    </location>
</feature>
<feature type="compositionally biased region" description="Basic and acidic residues" evidence="1">
    <location>
        <begin position="207"/>
        <end position="226"/>
    </location>
</feature>
<feature type="region of interest" description="Disordered" evidence="1">
    <location>
        <begin position="306"/>
        <end position="332"/>
    </location>
</feature>
<gene>
    <name evidence="3" type="ORF">GJ744_004345</name>
</gene>
<dbReference type="AlphaFoldDB" id="A0A8H7A6K2"/>
<dbReference type="InterPro" id="IPR029498">
    <property type="entry name" value="HeLo_dom"/>
</dbReference>
<organism evidence="3 4">
    <name type="scientific">Endocarpon pusillum</name>
    <dbReference type="NCBI Taxonomy" id="364733"/>
    <lineage>
        <taxon>Eukaryota</taxon>
        <taxon>Fungi</taxon>
        <taxon>Dikarya</taxon>
        <taxon>Ascomycota</taxon>
        <taxon>Pezizomycotina</taxon>
        <taxon>Eurotiomycetes</taxon>
        <taxon>Chaetothyriomycetidae</taxon>
        <taxon>Verrucariales</taxon>
        <taxon>Verrucariaceae</taxon>
        <taxon>Endocarpon</taxon>
    </lineage>
</organism>
<dbReference type="Proteomes" id="UP000606974">
    <property type="component" value="Unassembled WGS sequence"/>
</dbReference>
<evidence type="ECO:0000313" key="3">
    <source>
        <dbReference type="EMBL" id="KAF7503063.1"/>
    </source>
</evidence>
<accession>A0A8H7A6K2</accession>
<feature type="compositionally biased region" description="Polar residues" evidence="1">
    <location>
        <begin position="191"/>
        <end position="204"/>
    </location>
</feature>
<dbReference type="OrthoDB" id="20872at2759"/>
<comment type="caution">
    <text evidence="3">The sequence shown here is derived from an EMBL/GenBank/DDBJ whole genome shotgun (WGS) entry which is preliminary data.</text>
</comment>
<dbReference type="InterPro" id="IPR038305">
    <property type="entry name" value="HeLo_sf"/>
</dbReference>
<dbReference type="Gene3D" id="1.20.120.1020">
    <property type="entry name" value="Prion-inhibition and propagation, HeLo domain"/>
    <property type="match status" value="1"/>
</dbReference>
<reference evidence="3" key="1">
    <citation type="submission" date="2020-02" db="EMBL/GenBank/DDBJ databases">
        <authorList>
            <person name="Palmer J.M."/>
        </authorList>
    </citation>
    <scope>NUCLEOTIDE SEQUENCE</scope>
    <source>
        <strain evidence="3">EPUS1.4</strain>
        <tissue evidence="3">Thallus</tissue>
    </source>
</reference>
<proteinExistence type="predicted"/>
<dbReference type="Pfam" id="PF14479">
    <property type="entry name" value="HeLo"/>
    <property type="match status" value="1"/>
</dbReference>
<feature type="domain" description="Prion-inhibition and propagation HeLo" evidence="2">
    <location>
        <begin position="6"/>
        <end position="185"/>
    </location>
</feature>
<keyword evidence="4" id="KW-1185">Reference proteome</keyword>
<evidence type="ECO:0000313" key="4">
    <source>
        <dbReference type="Proteomes" id="UP000606974"/>
    </source>
</evidence>
<sequence length="332" mass="36623">MAEAVGLTLGTVALASLFSVCVELINYFELGKSYEYDYDLACLKLYLLKVRLDKCGKTMSIDDTIHMSQEFRQHWPQEQDVVVRSLLGIRDIFGNAALLKDKYRLVPNKSNNIFSIFPAVRAKSSTVTGHSSSSSSRLPNSRGRFSLFRRSTTWVIRDKQKFDALLSDLEFFISNLNLLFRSCDNMSDNTVLSDEPTQNGQAGTSAWDRKSQSKEKQEGSIAHPRDGGSSLSKCGRCFKIGKKSAQTLSIQGVLGKVEATPIPPGQHESFIIANTTGQSISIQGISSDQSILNALKHQQAVIQTMNSGKSNGSQNARQTEIFDGPGRRLGEQ</sequence>
<protein>
    <recommendedName>
        <fullName evidence="2">Prion-inhibition and propagation HeLo domain-containing protein</fullName>
    </recommendedName>
</protein>
<dbReference type="EMBL" id="JAACFV010000199">
    <property type="protein sequence ID" value="KAF7503063.1"/>
    <property type="molecule type" value="Genomic_DNA"/>
</dbReference>
<evidence type="ECO:0000256" key="1">
    <source>
        <dbReference type="SAM" id="MobiDB-lite"/>
    </source>
</evidence>
<name>A0A8H7A6K2_9EURO</name>
<feature type="region of interest" description="Disordered" evidence="1">
    <location>
        <begin position="191"/>
        <end position="230"/>
    </location>
</feature>